<accession>A0A0E9WC99</accession>
<reference evidence="1" key="1">
    <citation type="submission" date="2014-11" db="EMBL/GenBank/DDBJ databases">
        <authorList>
            <person name="Amaro Gonzalez C."/>
        </authorList>
    </citation>
    <scope>NUCLEOTIDE SEQUENCE</scope>
</reference>
<organism evidence="1">
    <name type="scientific">Anguilla anguilla</name>
    <name type="common">European freshwater eel</name>
    <name type="synonym">Muraena anguilla</name>
    <dbReference type="NCBI Taxonomy" id="7936"/>
    <lineage>
        <taxon>Eukaryota</taxon>
        <taxon>Metazoa</taxon>
        <taxon>Chordata</taxon>
        <taxon>Craniata</taxon>
        <taxon>Vertebrata</taxon>
        <taxon>Euteleostomi</taxon>
        <taxon>Actinopterygii</taxon>
        <taxon>Neopterygii</taxon>
        <taxon>Teleostei</taxon>
        <taxon>Anguilliformes</taxon>
        <taxon>Anguillidae</taxon>
        <taxon>Anguilla</taxon>
    </lineage>
</organism>
<dbReference type="EMBL" id="GBXM01020661">
    <property type="protein sequence ID" value="JAH87916.1"/>
    <property type="molecule type" value="Transcribed_RNA"/>
</dbReference>
<sequence>MLQLSKDKTIQRLKQSVDCDEHKIHVESNSGTLNTRLQNTGLCFTLRNGVGLPANNFRHL</sequence>
<protein>
    <submittedName>
        <fullName evidence="1">Uncharacterized protein</fullName>
    </submittedName>
</protein>
<dbReference type="AlphaFoldDB" id="A0A0E9WC99"/>
<name>A0A0E9WC99_ANGAN</name>
<evidence type="ECO:0000313" key="1">
    <source>
        <dbReference type="EMBL" id="JAH87916.1"/>
    </source>
</evidence>
<reference evidence="1" key="2">
    <citation type="journal article" date="2015" name="Fish Shellfish Immunol.">
        <title>Early steps in the European eel (Anguilla anguilla)-Vibrio vulnificus interaction in the gills: Role of the RtxA13 toxin.</title>
        <authorList>
            <person name="Callol A."/>
            <person name="Pajuelo D."/>
            <person name="Ebbesson L."/>
            <person name="Teles M."/>
            <person name="MacKenzie S."/>
            <person name="Amaro C."/>
        </authorList>
    </citation>
    <scope>NUCLEOTIDE SEQUENCE</scope>
</reference>
<proteinExistence type="predicted"/>